<evidence type="ECO:0000256" key="5">
    <source>
        <dbReference type="ARBA" id="ARBA00022833"/>
    </source>
</evidence>
<dbReference type="InterPro" id="IPR013083">
    <property type="entry name" value="Znf_RING/FYVE/PHD"/>
</dbReference>
<comment type="subcellular location">
    <subcellularLocation>
        <location evidence="1">Membrane</location>
    </subcellularLocation>
</comment>
<evidence type="ECO:0000313" key="13">
    <source>
        <dbReference type="RefSeq" id="XP_022998666.1"/>
    </source>
</evidence>
<dbReference type="Pfam" id="PF13639">
    <property type="entry name" value="zf-RING_2"/>
    <property type="match status" value="1"/>
</dbReference>
<dbReference type="PANTHER" id="PTHR46539:SF1">
    <property type="entry name" value="E3 UBIQUITIN-PROTEIN LIGASE ATL42"/>
    <property type="match status" value="1"/>
</dbReference>
<comment type="similarity">
    <text evidence="8">Belongs to the RING-type zinc finger family. ATL subfamily.</text>
</comment>
<reference evidence="13" key="1">
    <citation type="submission" date="2025-08" db="UniProtKB">
        <authorList>
            <consortium name="RefSeq"/>
        </authorList>
    </citation>
    <scope>IDENTIFICATION</scope>
    <source>
        <tissue evidence="13">Young leaves</tissue>
    </source>
</reference>
<evidence type="ECO:0000256" key="2">
    <source>
        <dbReference type="ARBA" id="ARBA00022692"/>
    </source>
</evidence>
<name>A0A6J1KAT3_CUCMA</name>
<feature type="transmembrane region" description="Helical" evidence="10">
    <location>
        <begin position="30"/>
        <end position="49"/>
    </location>
</feature>
<accession>A0A6J1KAT3</accession>
<keyword evidence="7 10" id="KW-0472">Membrane</keyword>
<evidence type="ECO:0000256" key="3">
    <source>
        <dbReference type="ARBA" id="ARBA00022723"/>
    </source>
</evidence>
<keyword evidence="4 9" id="KW-0863">Zinc-finger</keyword>
<dbReference type="SUPFAM" id="SSF57850">
    <property type="entry name" value="RING/U-box"/>
    <property type="match status" value="1"/>
</dbReference>
<dbReference type="Proteomes" id="UP000504608">
    <property type="component" value="Unplaced"/>
</dbReference>
<dbReference type="GO" id="GO:0008270">
    <property type="term" value="F:zinc ion binding"/>
    <property type="evidence" value="ECO:0007669"/>
    <property type="project" value="UniProtKB-KW"/>
</dbReference>
<evidence type="ECO:0000256" key="7">
    <source>
        <dbReference type="ARBA" id="ARBA00023136"/>
    </source>
</evidence>
<dbReference type="InterPro" id="IPR001841">
    <property type="entry name" value="Znf_RING"/>
</dbReference>
<dbReference type="GO" id="GO:0016567">
    <property type="term" value="P:protein ubiquitination"/>
    <property type="evidence" value="ECO:0007669"/>
    <property type="project" value="UniProtKB-UniPathway"/>
</dbReference>
<dbReference type="UniPathway" id="UPA00143"/>
<dbReference type="GO" id="GO:0016020">
    <property type="term" value="C:membrane"/>
    <property type="evidence" value="ECO:0007669"/>
    <property type="project" value="UniProtKB-SubCell"/>
</dbReference>
<dbReference type="KEGG" id="cmax:111493250"/>
<evidence type="ECO:0000313" key="12">
    <source>
        <dbReference type="Proteomes" id="UP000504608"/>
    </source>
</evidence>
<dbReference type="PANTHER" id="PTHR46539">
    <property type="entry name" value="E3 UBIQUITIN-PROTEIN LIGASE ATL42"/>
    <property type="match status" value="1"/>
</dbReference>
<evidence type="ECO:0000256" key="6">
    <source>
        <dbReference type="ARBA" id="ARBA00022989"/>
    </source>
</evidence>
<dbReference type="Gene3D" id="3.30.40.10">
    <property type="entry name" value="Zinc/RING finger domain, C3HC4 (zinc finger)"/>
    <property type="match status" value="1"/>
</dbReference>
<keyword evidence="3" id="KW-0479">Metal-binding</keyword>
<dbReference type="GeneID" id="111493250"/>
<evidence type="ECO:0000256" key="4">
    <source>
        <dbReference type="ARBA" id="ARBA00022771"/>
    </source>
</evidence>
<keyword evidence="12" id="KW-1185">Reference proteome</keyword>
<dbReference type="SMART" id="SM00184">
    <property type="entry name" value="RING"/>
    <property type="match status" value="1"/>
</dbReference>
<dbReference type="AlphaFoldDB" id="A0A6J1KAT3"/>
<organism evidence="12 13">
    <name type="scientific">Cucurbita maxima</name>
    <name type="common">Pumpkin</name>
    <name type="synonym">Winter squash</name>
    <dbReference type="NCBI Taxonomy" id="3661"/>
    <lineage>
        <taxon>Eukaryota</taxon>
        <taxon>Viridiplantae</taxon>
        <taxon>Streptophyta</taxon>
        <taxon>Embryophyta</taxon>
        <taxon>Tracheophyta</taxon>
        <taxon>Spermatophyta</taxon>
        <taxon>Magnoliopsida</taxon>
        <taxon>eudicotyledons</taxon>
        <taxon>Gunneridae</taxon>
        <taxon>Pentapetalae</taxon>
        <taxon>rosids</taxon>
        <taxon>fabids</taxon>
        <taxon>Cucurbitales</taxon>
        <taxon>Cucurbitaceae</taxon>
        <taxon>Cucurbiteae</taxon>
        <taxon>Cucurbita</taxon>
    </lineage>
</organism>
<proteinExistence type="inferred from homology"/>
<keyword evidence="5" id="KW-0862">Zinc</keyword>
<dbReference type="RefSeq" id="XP_022998666.1">
    <property type="nucleotide sequence ID" value="XM_023142898.1"/>
</dbReference>
<dbReference type="OrthoDB" id="9984778at2759"/>
<feature type="domain" description="RING-type" evidence="11">
    <location>
        <begin position="92"/>
        <end position="134"/>
    </location>
</feature>
<evidence type="ECO:0000256" key="9">
    <source>
        <dbReference type="PROSITE-ProRule" id="PRU00175"/>
    </source>
</evidence>
<keyword evidence="2 10" id="KW-0812">Transmembrane</keyword>
<sequence length="143" mass="16114">MPLPPSFAASPPPISAIVKTYGLRWTNNNLALIAICFLIILYLILLNFFKSELESGSEPAGALPVVREPEIVRIEASVFSYREADGGHDDECAICLDEFEDGQKCRKMNKCGHIFHRRCIDRWLKVDRHCPLCRSCVCVVVHP</sequence>
<gene>
    <name evidence="13" type="primary">LOC111493250</name>
</gene>
<evidence type="ECO:0000259" key="11">
    <source>
        <dbReference type="PROSITE" id="PS50089"/>
    </source>
</evidence>
<evidence type="ECO:0000256" key="8">
    <source>
        <dbReference type="ARBA" id="ARBA00024209"/>
    </source>
</evidence>
<dbReference type="PROSITE" id="PS50089">
    <property type="entry name" value="ZF_RING_2"/>
    <property type="match status" value="1"/>
</dbReference>
<protein>
    <submittedName>
        <fullName evidence="13">RING-H2 finger protein ATL56-like</fullName>
    </submittedName>
</protein>
<evidence type="ECO:0000256" key="1">
    <source>
        <dbReference type="ARBA" id="ARBA00004370"/>
    </source>
</evidence>
<evidence type="ECO:0000256" key="10">
    <source>
        <dbReference type="SAM" id="Phobius"/>
    </source>
</evidence>
<keyword evidence="6 10" id="KW-1133">Transmembrane helix</keyword>